<gene>
    <name evidence="9" type="ORF">DMC30DRAFT_450913</name>
</gene>
<feature type="region of interest" description="Disordered" evidence="8">
    <location>
        <begin position="553"/>
        <end position="609"/>
    </location>
</feature>
<feature type="compositionally biased region" description="Acidic residues" evidence="8">
    <location>
        <begin position="403"/>
        <end position="427"/>
    </location>
</feature>
<reference evidence="9 10" key="1">
    <citation type="submission" date="2019-03" db="EMBL/GenBank/DDBJ databases">
        <title>Rhodosporidium diobovatum UCD-FST 08-225 genome sequencing, assembly, and annotation.</title>
        <authorList>
            <person name="Fakankun I.U."/>
            <person name="Fristensky B."/>
            <person name="Levin D.B."/>
        </authorList>
    </citation>
    <scope>NUCLEOTIDE SEQUENCE [LARGE SCALE GENOMIC DNA]</scope>
    <source>
        <strain evidence="9 10">UCD-FST 08-225</strain>
    </source>
</reference>
<name>A0A5C5G1S6_9BASI</name>
<evidence type="ECO:0000256" key="6">
    <source>
        <dbReference type="ARBA" id="ARBA00023306"/>
    </source>
</evidence>
<feature type="compositionally biased region" description="Gly residues" evidence="8">
    <location>
        <begin position="220"/>
        <end position="244"/>
    </location>
</feature>
<feature type="compositionally biased region" description="Low complexity" evidence="8">
    <location>
        <begin position="362"/>
        <end position="391"/>
    </location>
</feature>
<evidence type="ECO:0000313" key="10">
    <source>
        <dbReference type="Proteomes" id="UP000311382"/>
    </source>
</evidence>
<feature type="compositionally biased region" description="Basic and acidic residues" evidence="8">
    <location>
        <begin position="15"/>
        <end position="30"/>
    </location>
</feature>
<dbReference type="InterPro" id="IPR021110">
    <property type="entry name" value="DNA_rep_checkpnt_protein"/>
</dbReference>
<evidence type="ECO:0000256" key="1">
    <source>
        <dbReference type="ARBA" id="ARBA00004123"/>
    </source>
</evidence>
<dbReference type="Proteomes" id="UP000311382">
    <property type="component" value="Unassembled WGS sequence"/>
</dbReference>
<feature type="region of interest" description="Disordered" evidence="8">
    <location>
        <begin position="308"/>
        <end position="512"/>
    </location>
</feature>
<comment type="function">
    <text evidence="7">Has a role in the initiation of DNA replication. Required at S-phase checkpoint.</text>
</comment>
<feature type="compositionally biased region" description="Low complexity" evidence="8">
    <location>
        <begin position="326"/>
        <end position="353"/>
    </location>
</feature>
<feature type="compositionally biased region" description="Acidic residues" evidence="8">
    <location>
        <begin position="596"/>
        <end position="606"/>
    </location>
</feature>
<evidence type="ECO:0000256" key="5">
    <source>
        <dbReference type="ARBA" id="ARBA00023242"/>
    </source>
</evidence>
<dbReference type="Pfam" id="PF11719">
    <property type="entry name" value="Drc1-Sld2"/>
    <property type="match status" value="1"/>
</dbReference>
<keyword evidence="10" id="KW-1185">Reference proteome</keyword>
<organism evidence="9 10">
    <name type="scientific">Rhodotorula diobovata</name>
    <dbReference type="NCBI Taxonomy" id="5288"/>
    <lineage>
        <taxon>Eukaryota</taxon>
        <taxon>Fungi</taxon>
        <taxon>Dikarya</taxon>
        <taxon>Basidiomycota</taxon>
        <taxon>Pucciniomycotina</taxon>
        <taxon>Microbotryomycetes</taxon>
        <taxon>Sporidiobolales</taxon>
        <taxon>Sporidiobolaceae</taxon>
        <taxon>Rhodotorula</taxon>
    </lineage>
</organism>
<dbReference type="Gene3D" id="1.10.10.1460">
    <property type="match status" value="1"/>
</dbReference>
<dbReference type="FunFam" id="1.10.10.1460:FF:000001">
    <property type="entry name" value="DNA replication regulator Sld2"/>
    <property type="match status" value="1"/>
</dbReference>
<dbReference type="GO" id="GO:0003697">
    <property type="term" value="F:single-stranded DNA binding"/>
    <property type="evidence" value="ECO:0007669"/>
    <property type="project" value="TreeGrafter"/>
</dbReference>
<dbReference type="PANTHER" id="PTHR28124:SF1">
    <property type="entry name" value="DNA REPLICATION REGULATOR SLD2"/>
    <property type="match status" value="1"/>
</dbReference>
<feature type="compositionally biased region" description="Low complexity" evidence="8">
    <location>
        <begin position="54"/>
        <end position="80"/>
    </location>
</feature>
<sequence length="750" mass="76933">MADLRAELKEWERAFRAEHARDPTKDDIRQHPPIAAKYKEYNRLKAAKGKSADAKPSASLSSSSKAPPRAAESSNVFKTPTKPKPARAARPRASEPTSSTDGPGPAAGGGSPSKRPSSTKDRPSPSFVLANSPSKLRALAAAHSTSGSPNRPQSGAWAGATLAPSDALTVPGPGSGSPQKRALNPFASPSKGGTFGELERAEKQRLRQRKRAAREKANGVLGGKATGQGAGWGGASSVPGGGGREFARTESLGSTRGMDLDEVDEFFSSQSSAAPTQSQAHAPSQGSQRLLAQLAKASPVRFEASLAAADDDEVFGPSPVKRSAPAGASSLFGLSPSSASAAQPAKRVFKPLVPDSPPLPLPAASAPAPAATKPKPFTSSLPPSALPASSSTVSRKRPPAPGAEDDPDAALEDGDDDFYADALDDAEAALGAGGKTKGKGKKGAAKAKAKGKERAAPAKRKRVTAGAATNGRAKGKGKAKAGADAASSDETDMDLDADADGDADPEVRVVSSSRARGELVLDVTRDPALGLGSGRERLVIHETGHAARVRALEREEKRRRAEERARAAAAAAGEEVGEEGGEDGEEGALDVRIGESEDGEDEDELVGDGASLFHRRAGLDLLSRLRADAAAESSEGGGTSPSAEDFGASLPADLAAVLSLRASPQKAHASAAAKQRQVARLLGEPGAGAAGRHRRRQKGLLELDDGEGEEGDGANAEDAEGEGDDDWDEEPDGWKATGDAMDGYYSADGW</sequence>
<dbReference type="EMBL" id="SOZI01000023">
    <property type="protein sequence ID" value="TNY22536.1"/>
    <property type="molecule type" value="Genomic_DNA"/>
</dbReference>
<dbReference type="AlphaFoldDB" id="A0A5C5G1S6"/>
<evidence type="ECO:0000313" key="9">
    <source>
        <dbReference type="EMBL" id="TNY22536.1"/>
    </source>
</evidence>
<feature type="compositionally biased region" description="Acidic residues" evidence="8">
    <location>
        <begin position="702"/>
        <end position="731"/>
    </location>
</feature>
<dbReference type="OrthoDB" id="2528141at2759"/>
<feature type="compositionally biased region" description="Acidic residues" evidence="8">
    <location>
        <begin position="575"/>
        <end position="588"/>
    </location>
</feature>
<keyword evidence="6 7" id="KW-0131">Cell cycle</keyword>
<feature type="compositionally biased region" description="Low complexity" evidence="8">
    <location>
        <begin position="268"/>
        <end position="285"/>
    </location>
</feature>
<keyword evidence="5 7" id="KW-0539">Nucleus</keyword>
<protein>
    <recommendedName>
        <fullName evidence="3 7">DNA replication regulator SLD2</fullName>
    </recommendedName>
</protein>
<dbReference type="GO" id="GO:0006270">
    <property type="term" value="P:DNA replication initiation"/>
    <property type="evidence" value="ECO:0007669"/>
    <property type="project" value="UniProtKB-UniRule"/>
</dbReference>
<accession>A0A5C5G1S6</accession>
<evidence type="ECO:0000256" key="8">
    <source>
        <dbReference type="SAM" id="MobiDB-lite"/>
    </source>
</evidence>
<dbReference type="InterPro" id="IPR040203">
    <property type="entry name" value="Sld2"/>
</dbReference>
<evidence type="ECO:0000256" key="4">
    <source>
        <dbReference type="ARBA" id="ARBA00022705"/>
    </source>
</evidence>
<comment type="subcellular location">
    <subcellularLocation>
        <location evidence="1 7">Nucleus</location>
    </subcellularLocation>
</comment>
<feature type="region of interest" description="Disordered" evidence="8">
    <location>
        <begin position="661"/>
        <end position="750"/>
    </location>
</feature>
<dbReference type="GO" id="GO:1902977">
    <property type="term" value="P:mitotic DNA replication preinitiation complex assembly"/>
    <property type="evidence" value="ECO:0007669"/>
    <property type="project" value="TreeGrafter"/>
</dbReference>
<evidence type="ECO:0000256" key="3">
    <source>
        <dbReference type="ARBA" id="ARBA00018363"/>
    </source>
</evidence>
<feature type="compositionally biased region" description="Basic and acidic residues" evidence="8">
    <location>
        <begin position="553"/>
        <end position="566"/>
    </location>
</feature>
<feature type="region of interest" description="Disordered" evidence="8">
    <location>
        <begin position="15"/>
        <end position="292"/>
    </location>
</feature>
<feature type="compositionally biased region" description="Basic residues" evidence="8">
    <location>
        <begin position="436"/>
        <end position="449"/>
    </location>
</feature>
<feature type="compositionally biased region" description="Acidic residues" evidence="8">
    <location>
        <begin position="487"/>
        <end position="504"/>
    </location>
</feature>
<keyword evidence="4 7" id="KW-0235">DNA replication</keyword>
<proteinExistence type="inferred from homology"/>
<comment type="similarity">
    <text evidence="2 7">Belongs to the SLD2 family.</text>
</comment>
<dbReference type="CDD" id="cd22289">
    <property type="entry name" value="RecQL4_SLD2_NTD"/>
    <property type="match status" value="1"/>
</dbReference>
<evidence type="ECO:0000256" key="2">
    <source>
        <dbReference type="ARBA" id="ARBA00007276"/>
    </source>
</evidence>
<feature type="compositionally biased region" description="Low complexity" evidence="8">
    <location>
        <begin position="661"/>
        <end position="680"/>
    </location>
</feature>
<feature type="compositionally biased region" description="Low complexity" evidence="8">
    <location>
        <begin position="630"/>
        <end position="644"/>
    </location>
</feature>
<feature type="region of interest" description="Disordered" evidence="8">
    <location>
        <begin position="628"/>
        <end position="647"/>
    </location>
</feature>
<dbReference type="GO" id="GO:0000727">
    <property type="term" value="P:double-strand break repair via break-induced replication"/>
    <property type="evidence" value="ECO:0007669"/>
    <property type="project" value="TreeGrafter"/>
</dbReference>
<comment type="caution">
    <text evidence="9">The sequence shown here is derived from an EMBL/GenBank/DDBJ whole genome shotgun (WGS) entry which is preliminary data.</text>
</comment>
<evidence type="ECO:0000256" key="7">
    <source>
        <dbReference type="RuleBase" id="RU367067"/>
    </source>
</evidence>
<feature type="compositionally biased region" description="Low complexity" evidence="8">
    <location>
        <begin position="94"/>
        <end position="104"/>
    </location>
</feature>
<dbReference type="GO" id="GO:0003688">
    <property type="term" value="F:DNA replication origin binding"/>
    <property type="evidence" value="ECO:0007669"/>
    <property type="project" value="TreeGrafter"/>
</dbReference>
<dbReference type="PANTHER" id="PTHR28124">
    <property type="entry name" value="DNA REPLICATION REGULATOR SLD2"/>
    <property type="match status" value="1"/>
</dbReference>
<dbReference type="GO" id="GO:0031261">
    <property type="term" value="C:DNA replication preinitiation complex"/>
    <property type="evidence" value="ECO:0007669"/>
    <property type="project" value="TreeGrafter"/>
</dbReference>
<dbReference type="STRING" id="5288.A0A5C5G1S6"/>
<feature type="compositionally biased region" description="Polar residues" evidence="8">
    <location>
        <begin position="143"/>
        <end position="153"/>
    </location>
</feature>